<evidence type="ECO:0000256" key="1">
    <source>
        <dbReference type="SAM" id="MobiDB-lite"/>
    </source>
</evidence>
<feature type="compositionally biased region" description="Acidic residues" evidence="1">
    <location>
        <begin position="92"/>
        <end position="108"/>
    </location>
</feature>
<evidence type="ECO:0000313" key="3">
    <source>
        <dbReference type="Proteomes" id="UP000216444"/>
    </source>
</evidence>
<reference evidence="2 3" key="1">
    <citation type="journal article" date="2017" name="BMC Genomics">
        <title>Comparative genomic and phylogenomic analyses of the Bifidobacteriaceae family.</title>
        <authorList>
            <person name="Lugli G.A."/>
            <person name="Milani C."/>
            <person name="Turroni F."/>
            <person name="Duranti S."/>
            <person name="Mancabelli L."/>
            <person name="Mangifesta M."/>
            <person name="Ferrario C."/>
            <person name="Modesto M."/>
            <person name="Mattarelli P."/>
            <person name="Jiri K."/>
            <person name="van Sinderen D."/>
            <person name="Ventura M."/>
        </authorList>
    </citation>
    <scope>NUCLEOTIDE SEQUENCE [LARGE SCALE GENOMIC DNA]</scope>
    <source>
        <strain evidence="2 3">DSM 100201</strain>
    </source>
</reference>
<evidence type="ECO:0000313" key="2">
    <source>
        <dbReference type="EMBL" id="OZG59339.1"/>
    </source>
</evidence>
<dbReference type="RefSeq" id="WP_143248821.1">
    <property type="nucleotide sequence ID" value="NZ_MWWV01000001.1"/>
</dbReference>
<dbReference type="AlphaFoldDB" id="A0A261FJL2"/>
<sequence>MARKQVSAARQVFMNGLLADERARMERKRREAGELFSAVWDFRDAALRLREAASVYREHQGARKKDLEDMLDLTDVESGIASGTVRLRENPVTDDDGGVAGDDGDGVGESDGVSDAPVPPAAGPDDVDDSDGVGDVGDDGFPWSDGERYS</sequence>
<feature type="compositionally biased region" description="Acidic residues" evidence="1">
    <location>
        <begin position="125"/>
        <end position="138"/>
    </location>
</feature>
<gene>
    <name evidence="2" type="ORF">BTIS_0070</name>
</gene>
<accession>A0A261FJL2</accession>
<protein>
    <submittedName>
        <fullName evidence="2">Uncharacterized protein</fullName>
    </submittedName>
</protein>
<proteinExistence type="predicted"/>
<feature type="region of interest" description="Disordered" evidence="1">
    <location>
        <begin position="80"/>
        <end position="150"/>
    </location>
</feature>
<name>A0A261FJL2_9BIFI</name>
<organism evidence="2 3">
    <name type="scientific">Bifidobacterium tissieri</name>
    <dbReference type="NCBI Taxonomy" id="1630162"/>
    <lineage>
        <taxon>Bacteria</taxon>
        <taxon>Bacillati</taxon>
        <taxon>Actinomycetota</taxon>
        <taxon>Actinomycetes</taxon>
        <taxon>Bifidobacteriales</taxon>
        <taxon>Bifidobacteriaceae</taxon>
        <taxon>Bifidobacterium</taxon>
    </lineage>
</organism>
<dbReference type="Proteomes" id="UP000216444">
    <property type="component" value="Unassembled WGS sequence"/>
</dbReference>
<dbReference type="EMBL" id="MWWV01000001">
    <property type="protein sequence ID" value="OZG59339.1"/>
    <property type="molecule type" value="Genomic_DNA"/>
</dbReference>
<keyword evidence="3" id="KW-1185">Reference proteome</keyword>
<comment type="caution">
    <text evidence="2">The sequence shown here is derived from an EMBL/GenBank/DDBJ whole genome shotgun (WGS) entry which is preliminary data.</text>
</comment>